<organism evidence="5 6">
    <name type="scientific">Parasphingorhabdus flavimaris</name>
    <dbReference type="NCBI Taxonomy" id="266812"/>
    <lineage>
        <taxon>Bacteria</taxon>
        <taxon>Pseudomonadati</taxon>
        <taxon>Pseudomonadota</taxon>
        <taxon>Alphaproteobacteria</taxon>
        <taxon>Sphingomonadales</taxon>
        <taxon>Sphingomonadaceae</taxon>
        <taxon>Parasphingorhabdus</taxon>
    </lineage>
</organism>
<dbReference type="PANTHER" id="PTHR48078">
    <property type="entry name" value="THREONINE DEHYDRATASE, MITOCHONDRIAL-RELATED"/>
    <property type="match status" value="1"/>
</dbReference>
<gene>
    <name evidence="5" type="ORF">HUO14_07880</name>
</gene>
<dbReference type="PANTHER" id="PTHR48078:SF6">
    <property type="entry name" value="L-THREONINE DEHYDRATASE CATABOLIC TDCB"/>
    <property type="match status" value="1"/>
</dbReference>
<dbReference type="CDD" id="cd01562">
    <property type="entry name" value="Thr-dehyd"/>
    <property type="match status" value="1"/>
</dbReference>
<evidence type="ECO:0000256" key="1">
    <source>
        <dbReference type="ARBA" id="ARBA00001933"/>
    </source>
</evidence>
<evidence type="ECO:0000256" key="2">
    <source>
        <dbReference type="ARBA" id="ARBA00022898"/>
    </source>
</evidence>
<proteinExistence type="predicted"/>
<dbReference type="Gene3D" id="3.40.50.1100">
    <property type="match status" value="2"/>
</dbReference>
<sequence>MSPDRQPSLAGVERAAEKIAAILPATPLLPLDVDGKTIWCKAECLQPIGAFKIRGGWHRLTDLTDEQRSRGVVAFSSGNHAQGVAWAARKLGVHATIIMPEDAPQAKLENTSALGADIITYDRMSGSREKLAADFAEKTGAVVVPSFDDPWIVEGQGSCGLEIREQMLAQVGSVPDQIIVCCGGGGLASGTALANPDARMIVVEPEGWDDMKRSLELGTIVPVDKNPPATECDALQTMQVAQITFDILRDRNALGLSVSRDAVHHAMRVAFEKLHLVVEPGGAVALAAILAGKVALTDRTAITLSGGNVDRQLFANIIAEN</sequence>
<evidence type="ECO:0000256" key="3">
    <source>
        <dbReference type="ARBA" id="ARBA00023239"/>
    </source>
</evidence>
<comment type="cofactor">
    <cofactor evidence="1">
        <name>pyridoxal 5'-phosphate</name>
        <dbReference type="ChEBI" id="CHEBI:597326"/>
    </cofactor>
</comment>
<keyword evidence="3" id="KW-0456">Lyase</keyword>
<feature type="domain" description="Tryptophan synthase beta chain-like PALP" evidence="4">
    <location>
        <begin position="26"/>
        <end position="306"/>
    </location>
</feature>
<accession>A0ABX2N282</accession>
<name>A0ABX2N282_9SPHN</name>
<keyword evidence="2" id="KW-0663">Pyridoxal phosphate</keyword>
<reference evidence="5 6" key="1">
    <citation type="submission" date="2020-06" db="EMBL/GenBank/DDBJ databases">
        <authorList>
            <person name="Kim S.-J."/>
            <person name="Park S.-J."/>
        </authorList>
    </citation>
    <scope>NUCLEOTIDE SEQUENCE [LARGE SCALE GENOMIC DNA]</scope>
    <source>
        <strain evidence="5 6">SW-151</strain>
    </source>
</reference>
<dbReference type="InterPro" id="IPR050147">
    <property type="entry name" value="Ser/Thr_Dehydratase"/>
</dbReference>
<evidence type="ECO:0000313" key="6">
    <source>
        <dbReference type="Proteomes" id="UP000652427"/>
    </source>
</evidence>
<evidence type="ECO:0000259" key="4">
    <source>
        <dbReference type="Pfam" id="PF00291"/>
    </source>
</evidence>
<dbReference type="SUPFAM" id="SSF53686">
    <property type="entry name" value="Tryptophan synthase beta subunit-like PLP-dependent enzymes"/>
    <property type="match status" value="1"/>
</dbReference>
<keyword evidence="6" id="KW-1185">Reference proteome</keyword>
<protein>
    <submittedName>
        <fullName evidence="5">Threonine/serine dehydratase</fullName>
    </submittedName>
</protein>
<dbReference type="InterPro" id="IPR001926">
    <property type="entry name" value="TrpB-like_PALP"/>
</dbReference>
<dbReference type="Proteomes" id="UP000652427">
    <property type="component" value="Unassembled WGS sequence"/>
</dbReference>
<evidence type="ECO:0000313" key="5">
    <source>
        <dbReference type="EMBL" id="NVD27818.1"/>
    </source>
</evidence>
<comment type="caution">
    <text evidence="5">The sequence shown here is derived from an EMBL/GenBank/DDBJ whole genome shotgun (WGS) entry which is preliminary data.</text>
</comment>
<dbReference type="EMBL" id="JABWMH010000002">
    <property type="protein sequence ID" value="NVD27818.1"/>
    <property type="molecule type" value="Genomic_DNA"/>
</dbReference>
<dbReference type="Pfam" id="PF00291">
    <property type="entry name" value="PALP"/>
    <property type="match status" value="1"/>
</dbReference>
<dbReference type="InterPro" id="IPR036052">
    <property type="entry name" value="TrpB-like_PALP_sf"/>
</dbReference>